<evidence type="ECO:0000313" key="4">
    <source>
        <dbReference type="Proteomes" id="UP001488838"/>
    </source>
</evidence>
<comment type="caution">
    <text evidence="3">The sequence shown here is derived from an EMBL/GenBank/DDBJ whole genome shotgun (WGS) entry which is preliminary data.</text>
</comment>
<gene>
    <name evidence="3" type="ORF">U0070_001737</name>
</gene>
<dbReference type="EMBL" id="JBBHLL010000047">
    <property type="protein sequence ID" value="KAK7824266.1"/>
    <property type="molecule type" value="Genomic_DNA"/>
</dbReference>
<dbReference type="GO" id="GO:0005634">
    <property type="term" value="C:nucleus"/>
    <property type="evidence" value="ECO:0007669"/>
    <property type="project" value="UniProtKB-SubCell"/>
</dbReference>
<keyword evidence="1" id="KW-0238">DNA-binding</keyword>
<reference evidence="3 4" key="1">
    <citation type="journal article" date="2023" name="bioRxiv">
        <title>Conserved and derived expression patterns and positive selection on dental genes reveal complex evolutionary context of ever-growing rodent molars.</title>
        <authorList>
            <person name="Calamari Z.T."/>
            <person name="Song A."/>
            <person name="Cohen E."/>
            <person name="Akter M."/>
            <person name="Roy R.D."/>
            <person name="Hallikas O."/>
            <person name="Christensen M.M."/>
            <person name="Li P."/>
            <person name="Marangoni P."/>
            <person name="Jernvall J."/>
            <person name="Klein O.D."/>
        </authorList>
    </citation>
    <scope>NUCLEOTIDE SEQUENCE [LARGE SCALE GENOMIC DNA]</scope>
    <source>
        <strain evidence="3">V071</strain>
    </source>
</reference>
<comment type="similarity">
    <text evidence="1">Belongs to the COE family.</text>
</comment>
<dbReference type="GO" id="GO:0008270">
    <property type="term" value="F:zinc ion binding"/>
    <property type="evidence" value="ECO:0007669"/>
    <property type="project" value="UniProtKB-KW"/>
</dbReference>
<keyword evidence="1" id="KW-0539">Nucleus</keyword>
<keyword evidence="1" id="KW-0804">Transcription</keyword>
<dbReference type="Gene3D" id="1.10.287.4280">
    <property type="match status" value="1"/>
</dbReference>
<keyword evidence="1" id="KW-0217">Developmental protein</keyword>
<organism evidence="3 4">
    <name type="scientific">Myodes glareolus</name>
    <name type="common">Bank vole</name>
    <name type="synonym">Clethrionomys glareolus</name>
    <dbReference type="NCBI Taxonomy" id="447135"/>
    <lineage>
        <taxon>Eukaryota</taxon>
        <taxon>Metazoa</taxon>
        <taxon>Chordata</taxon>
        <taxon>Craniata</taxon>
        <taxon>Vertebrata</taxon>
        <taxon>Euteleostomi</taxon>
        <taxon>Mammalia</taxon>
        <taxon>Eutheria</taxon>
        <taxon>Euarchontoglires</taxon>
        <taxon>Glires</taxon>
        <taxon>Rodentia</taxon>
        <taxon>Myomorpha</taxon>
        <taxon>Muroidea</taxon>
        <taxon>Cricetidae</taxon>
        <taxon>Arvicolinae</taxon>
        <taxon>Myodes</taxon>
    </lineage>
</organism>
<accession>A0AAW0JCZ5</accession>
<dbReference type="InterPro" id="IPR003523">
    <property type="entry name" value="Transcription_factor_COE"/>
</dbReference>
<keyword evidence="1" id="KW-0862">Zinc</keyword>
<sequence>MALEVLLKRAADLVEALYGMPHNNQEIILKRAADIAEALYSVPRNHNQIPTLGNTPAHTGMMGVNSFSSQLAVNVSETSQANDQVGYSRNTSSVSPRGYVPSSTPQQSNYNTVSTSMNGYGSGAMANLGVPGSPGFLNGSSANSPYGSKCLFLSHVITQIHIHYKVEVAQLKHVMSCFVAPPRARRGPQSSRCGAAPQPARADRVCFVAVVPSSPTMAASSVTLPSNCSSTHGIFSFSPANVISAVKQKSAFAPVVRPQASPPPSCTSANGNGLQGSLLGAEDATVEKTNWPFCEVGGIFHFDELMLKKGTGKVSMI</sequence>
<evidence type="ECO:0000313" key="3">
    <source>
        <dbReference type="EMBL" id="KAK7824266.1"/>
    </source>
</evidence>
<keyword evidence="1" id="KW-0479">Metal-binding</keyword>
<keyword evidence="1" id="KW-0805">Transcription regulation</keyword>
<keyword evidence="1" id="KW-0863">Zinc-finger</keyword>
<name>A0AAW0JCZ5_MYOGA</name>
<proteinExistence type="inferred from homology"/>
<feature type="region of interest" description="Disordered" evidence="2">
    <location>
        <begin position="78"/>
        <end position="110"/>
    </location>
</feature>
<dbReference type="GO" id="GO:0006355">
    <property type="term" value="P:regulation of DNA-templated transcription"/>
    <property type="evidence" value="ECO:0007669"/>
    <property type="project" value="InterPro"/>
</dbReference>
<evidence type="ECO:0008006" key="5">
    <source>
        <dbReference type="Google" id="ProtNLM"/>
    </source>
</evidence>
<dbReference type="AlphaFoldDB" id="A0AAW0JCZ5"/>
<evidence type="ECO:0000256" key="1">
    <source>
        <dbReference type="RuleBase" id="RU004489"/>
    </source>
</evidence>
<dbReference type="PANTHER" id="PTHR10747">
    <property type="entry name" value="TRANSCRIPTION FACTOR COE FAMILY MEMBER"/>
    <property type="match status" value="1"/>
</dbReference>
<comment type="subcellular location">
    <subcellularLocation>
        <location evidence="1">Nucleus</location>
    </subcellularLocation>
</comment>
<protein>
    <recommendedName>
        <fullName evidence="5">Transcription factor COE3</fullName>
    </recommendedName>
</protein>
<dbReference type="GO" id="GO:0003677">
    <property type="term" value="F:DNA binding"/>
    <property type="evidence" value="ECO:0007669"/>
    <property type="project" value="UniProtKB-KW"/>
</dbReference>
<keyword evidence="4" id="KW-1185">Reference proteome</keyword>
<dbReference type="Proteomes" id="UP001488838">
    <property type="component" value="Unassembled WGS sequence"/>
</dbReference>
<evidence type="ECO:0000256" key="2">
    <source>
        <dbReference type="SAM" id="MobiDB-lite"/>
    </source>
</evidence>